<dbReference type="InterPro" id="IPR008775">
    <property type="entry name" value="Phytyl_CoA_dOase-like"/>
</dbReference>
<name>A0A382LQA6_9ZZZZ</name>
<organism evidence="1">
    <name type="scientific">marine metagenome</name>
    <dbReference type="NCBI Taxonomy" id="408172"/>
    <lineage>
        <taxon>unclassified sequences</taxon>
        <taxon>metagenomes</taxon>
        <taxon>ecological metagenomes</taxon>
    </lineage>
</organism>
<evidence type="ECO:0000313" key="1">
    <source>
        <dbReference type="EMBL" id="SVC38878.1"/>
    </source>
</evidence>
<accession>A0A382LQA6</accession>
<dbReference type="Gene3D" id="2.60.120.620">
    <property type="entry name" value="q2cbj1_9rhob like domain"/>
    <property type="match status" value="1"/>
</dbReference>
<sequence length="177" mass="19470">MAGKTRDCEPTLTDSDVLDFCRNGYLLLEGVVDEDVNRRTLEFVADDTYYEPTSILDEDWFMEGVVMNSEAAGAVRCLLGAGFHLPVLMSNHRVAGPYAGTGGWHVDGNYDFSPEVNYLQVFYYPQDTPVESGPTQVLPGSHLIRNKARFMGHLNGIRGAVPTTSPAGSIFITAYQI</sequence>
<evidence type="ECO:0008006" key="2">
    <source>
        <dbReference type="Google" id="ProtNLM"/>
    </source>
</evidence>
<protein>
    <recommendedName>
        <fullName evidence="2">Phytanoyl-CoA dioxygenase family protein</fullName>
    </recommendedName>
</protein>
<dbReference type="AlphaFoldDB" id="A0A382LQA6"/>
<feature type="non-terminal residue" evidence="1">
    <location>
        <position position="177"/>
    </location>
</feature>
<gene>
    <name evidence="1" type="ORF">METZ01_LOCUS291732</name>
</gene>
<dbReference type="Pfam" id="PF05721">
    <property type="entry name" value="PhyH"/>
    <property type="match status" value="1"/>
</dbReference>
<reference evidence="1" key="1">
    <citation type="submission" date="2018-05" db="EMBL/GenBank/DDBJ databases">
        <authorList>
            <person name="Lanie J.A."/>
            <person name="Ng W.-L."/>
            <person name="Kazmierczak K.M."/>
            <person name="Andrzejewski T.M."/>
            <person name="Davidsen T.M."/>
            <person name="Wayne K.J."/>
            <person name="Tettelin H."/>
            <person name="Glass J.I."/>
            <person name="Rusch D."/>
            <person name="Podicherti R."/>
            <person name="Tsui H.-C.T."/>
            <person name="Winkler M.E."/>
        </authorList>
    </citation>
    <scope>NUCLEOTIDE SEQUENCE</scope>
</reference>
<dbReference type="EMBL" id="UINC01088551">
    <property type="protein sequence ID" value="SVC38878.1"/>
    <property type="molecule type" value="Genomic_DNA"/>
</dbReference>
<dbReference type="SUPFAM" id="SSF51197">
    <property type="entry name" value="Clavaminate synthase-like"/>
    <property type="match status" value="1"/>
</dbReference>
<proteinExistence type="predicted"/>